<dbReference type="RefSeq" id="WP_367957593.1">
    <property type="nucleotide sequence ID" value="NZ_JBDPGJ010000011.1"/>
</dbReference>
<comment type="caution">
    <text evidence="1">The sequence shown here is derived from an EMBL/GenBank/DDBJ whole genome shotgun (WGS) entry which is preliminary data.</text>
</comment>
<protein>
    <submittedName>
        <fullName evidence="1">Uncharacterized protein</fullName>
    </submittedName>
</protein>
<organism evidence="1 2">
    <name type="scientific">Aquibium pacificus</name>
    <dbReference type="NCBI Taxonomy" id="3153579"/>
    <lineage>
        <taxon>Bacteria</taxon>
        <taxon>Pseudomonadati</taxon>
        <taxon>Pseudomonadota</taxon>
        <taxon>Alphaproteobacteria</taxon>
        <taxon>Hyphomicrobiales</taxon>
        <taxon>Phyllobacteriaceae</taxon>
        <taxon>Aquibium</taxon>
    </lineage>
</organism>
<gene>
    <name evidence="1" type="ORF">ABGN05_29275</name>
</gene>
<dbReference type="SUPFAM" id="SSF143081">
    <property type="entry name" value="BB1717-like"/>
    <property type="match status" value="1"/>
</dbReference>
<dbReference type="EMBL" id="JBDPGJ010000011">
    <property type="protein sequence ID" value="MEX0409736.1"/>
    <property type="molecule type" value="Genomic_DNA"/>
</dbReference>
<accession>A0ABV3SSE4</accession>
<name>A0ABV3SSE4_9HYPH</name>
<evidence type="ECO:0000313" key="2">
    <source>
        <dbReference type="Proteomes" id="UP001556692"/>
    </source>
</evidence>
<dbReference type="Gene3D" id="3.90.1680.20">
    <property type="match status" value="1"/>
</dbReference>
<evidence type="ECO:0000313" key="1">
    <source>
        <dbReference type="EMBL" id="MEX0409736.1"/>
    </source>
</evidence>
<dbReference type="Proteomes" id="UP001556692">
    <property type="component" value="Unassembled WGS sequence"/>
</dbReference>
<proteinExistence type="predicted"/>
<dbReference type="InterPro" id="IPR036590">
    <property type="entry name" value="SRAP-like"/>
</dbReference>
<keyword evidence="2" id="KW-1185">Reference proteome</keyword>
<sequence>MISLLFRFTYMAMRNLYNSAKDLQAILTFTSAVSNRAGNHRLGNVFPDYTAPIVRNGATGRELVGARWGMPSPQEMIVGAAAKRAAKLKQWGKIVDFEEFVRDEPDYGVPNVETLSLHQWLSWQGVENRCLVPATAFAELHEDMQPGHRAPAPLRSRQGGQLNLVRFERILSPLCFRWHMDTLEWGEEENRRSCKR</sequence>
<reference evidence="1 2" key="1">
    <citation type="submission" date="2024-05" db="EMBL/GenBank/DDBJ databases">
        <authorList>
            <person name="Jiang F."/>
        </authorList>
    </citation>
    <scope>NUCLEOTIDE SEQUENCE [LARGE SCALE GENOMIC DNA]</scope>
    <source>
        <strain evidence="1 2">LZ166</strain>
    </source>
</reference>